<dbReference type="PROSITE" id="PS50236">
    <property type="entry name" value="CHCR"/>
    <property type="match status" value="1"/>
</dbReference>
<sequence length="227" mass="26026">MELARLYAEYAPDKLLPLLRQSHSYPLEEALRLCQERQLTPATIFLLKRMGNTKEALHQIMDKLGDVHQAIAFCKEHDDSELWADLIEYSLDKPPFITTLLHKIGAHVNPILLILRIPTGLDIPQLRDSLVKIMRDYNLQDGCFPQSSQQDILSDCASEVRVAPFSGVNRESRLSYVADERRLRLAMASIKKRKNLDFGMKLKAIQRVEAAQEARRWRTTSSYHGAD</sequence>
<keyword evidence="1" id="KW-0813">Transport</keyword>
<dbReference type="AlphaFoldDB" id="A0A9D4TCV7"/>
<dbReference type="GO" id="GO:0005770">
    <property type="term" value="C:late endosome"/>
    <property type="evidence" value="ECO:0007669"/>
    <property type="project" value="TreeGrafter"/>
</dbReference>
<organism evidence="4 5">
    <name type="scientific">Rhipicephalus sanguineus</name>
    <name type="common">Brown dog tick</name>
    <name type="synonym">Ixodes sanguineus</name>
    <dbReference type="NCBI Taxonomy" id="34632"/>
    <lineage>
        <taxon>Eukaryota</taxon>
        <taxon>Metazoa</taxon>
        <taxon>Ecdysozoa</taxon>
        <taxon>Arthropoda</taxon>
        <taxon>Chelicerata</taxon>
        <taxon>Arachnida</taxon>
        <taxon>Acari</taxon>
        <taxon>Parasitiformes</taxon>
        <taxon>Ixodida</taxon>
        <taxon>Ixodoidea</taxon>
        <taxon>Ixodidae</taxon>
        <taxon>Rhipicephalinae</taxon>
        <taxon>Rhipicephalus</taxon>
        <taxon>Rhipicephalus</taxon>
    </lineage>
</organism>
<dbReference type="InterPro" id="IPR045111">
    <property type="entry name" value="Vps41/Vps8"/>
</dbReference>
<evidence type="ECO:0000313" key="5">
    <source>
        <dbReference type="Proteomes" id="UP000821837"/>
    </source>
</evidence>
<evidence type="ECO:0000256" key="1">
    <source>
        <dbReference type="ARBA" id="ARBA00022448"/>
    </source>
</evidence>
<feature type="repeat" description="CHCR" evidence="3">
    <location>
        <begin position="1"/>
        <end position="99"/>
    </location>
</feature>
<protein>
    <submittedName>
        <fullName evidence="4">Uncharacterized protein</fullName>
    </submittedName>
</protein>
<accession>A0A9D4TCV7</accession>
<dbReference type="InterPro" id="IPR000547">
    <property type="entry name" value="Clathrin_H-chain/VPS_repeat"/>
</dbReference>
<dbReference type="GO" id="GO:0016236">
    <property type="term" value="P:macroautophagy"/>
    <property type="evidence" value="ECO:0007669"/>
    <property type="project" value="TreeGrafter"/>
</dbReference>
<name>A0A9D4TCV7_RHISA</name>
<dbReference type="Proteomes" id="UP000821837">
    <property type="component" value="Unassembled WGS sequence"/>
</dbReference>
<dbReference type="SUPFAM" id="SSF48371">
    <property type="entry name" value="ARM repeat"/>
    <property type="match status" value="1"/>
</dbReference>
<dbReference type="GO" id="GO:0030897">
    <property type="term" value="C:HOPS complex"/>
    <property type="evidence" value="ECO:0007669"/>
    <property type="project" value="TreeGrafter"/>
</dbReference>
<reference evidence="4" key="2">
    <citation type="submission" date="2021-09" db="EMBL/GenBank/DDBJ databases">
        <authorList>
            <person name="Jia N."/>
            <person name="Wang J."/>
            <person name="Shi W."/>
            <person name="Du L."/>
            <person name="Sun Y."/>
            <person name="Zhan W."/>
            <person name="Jiang J."/>
            <person name="Wang Q."/>
            <person name="Zhang B."/>
            <person name="Ji P."/>
            <person name="Sakyi L.B."/>
            <person name="Cui X."/>
            <person name="Yuan T."/>
            <person name="Jiang B."/>
            <person name="Yang W."/>
            <person name="Lam T.T.-Y."/>
            <person name="Chang Q."/>
            <person name="Ding S."/>
            <person name="Wang X."/>
            <person name="Zhu J."/>
            <person name="Ruan X."/>
            <person name="Zhao L."/>
            <person name="Wei J."/>
            <person name="Que T."/>
            <person name="Du C."/>
            <person name="Cheng J."/>
            <person name="Dai P."/>
            <person name="Han X."/>
            <person name="Huang E."/>
            <person name="Gao Y."/>
            <person name="Liu J."/>
            <person name="Shao H."/>
            <person name="Ye R."/>
            <person name="Li L."/>
            <person name="Wei W."/>
            <person name="Wang X."/>
            <person name="Wang C."/>
            <person name="Huo Q."/>
            <person name="Li W."/>
            <person name="Guo W."/>
            <person name="Chen H."/>
            <person name="Chen S."/>
            <person name="Zhou L."/>
            <person name="Zhou L."/>
            <person name="Ni X."/>
            <person name="Tian J."/>
            <person name="Zhou Y."/>
            <person name="Sheng Y."/>
            <person name="Liu T."/>
            <person name="Pan Y."/>
            <person name="Xia L."/>
            <person name="Li J."/>
            <person name="Zhao F."/>
            <person name="Cao W."/>
        </authorList>
    </citation>
    <scope>NUCLEOTIDE SEQUENCE</scope>
    <source>
        <strain evidence="4">Rsan-2018</strain>
        <tissue evidence="4">Larvae</tissue>
    </source>
</reference>
<evidence type="ECO:0000256" key="2">
    <source>
        <dbReference type="ARBA" id="ARBA00022927"/>
    </source>
</evidence>
<keyword evidence="5" id="KW-1185">Reference proteome</keyword>
<gene>
    <name evidence="4" type="ORF">HPB52_025465</name>
</gene>
<dbReference type="GO" id="GO:0034058">
    <property type="term" value="P:endosomal vesicle fusion"/>
    <property type="evidence" value="ECO:0007669"/>
    <property type="project" value="TreeGrafter"/>
</dbReference>
<dbReference type="GO" id="GO:0009267">
    <property type="term" value="P:cellular response to starvation"/>
    <property type="evidence" value="ECO:0007669"/>
    <property type="project" value="TreeGrafter"/>
</dbReference>
<dbReference type="InterPro" id="IPR016024">
    <property type="entry name" value="ARM-type_fold"/>
</dbReference>
<dbReference type="GO" id="GO:0006623">
    <property type="term" value="P:protein targeting to vacuole"/>
    <property type="evidence" value="ECO:0007669"/>
    <property type="project" value="InterPro"/>
</dbReference>
<evidence type="ECO:0000256" key="3">
    <source>
        <dbReference type="PROSITE-ProRule" id="PRU01006"/>
    </source>
</evidence>
<dbReference type="Gene3D" id="1.25.40.10">
    <property type="entry name" value="Tetratricopeptide repeat domain"/>
    <property type="match status" value="1"/>
</dbReference>
<proteinExistence type="predicted"/>
<dbReference type="EMBL" id="JABSTV010000762">
    <property type="protein sequence ID" value="KAH7985693.1"/>
    <property type="molecule type" value="Genomic_DNA"/>
</dbReference>
<keyword evidence="2" id="KW-0653">Protein transport</keyword>
<comment type="caution">
    <text evidence="4">The sequence shown here is derived from an EMBL/GenBank/DDBJ whole genome shotgun (WGS) entry which is preliminary data.</text>
</comment>
<dbReference type="InterPro" id="IPR011990">
    <property type="entry name" value="TPR-like_helical_dom_sf"/>
</dbReference>
<evidence type="ECO:0000313" key="4">
    <source>
        <dbReference type="EMBL" id="KAH7985693.1"/>
    </source>
</evidence>
<reference evidence="4" key="1">
    <citation type="journal article" date="2020" name="Cell">
        <title>Large-Scale Comparative Analyses of Tick Genomes Elucidate Their Genetic Diversity and Vector Capacities.</title>
        <authorList>
            <consortium name="Tick Genome and Microbiome Consortium (TIGMIC)"/>
            <person name="Jia N."/>
            <person name="Wang J."/>
            <person name="Shi W."/>
            <person name="Du L."/>
            <person name="Sun Y."/>
            <person name="Zhan W."/>
            <person name="Jiang J.F."/>
            <person name="Wang Q."/>
            <person name="Zhang B."/>
            <person name="Ji P."/>
            <person name="Bell-Sakyi L."/>
            <person name="Cui X.M."/>
            <person name="Yuan T.T."/>
            <person name="Jiang B.G."/>
            <person name="Yang W.F."/>
            <person name="Lam T.T."/>
            <person name="Chang Q.C."/>
            <person name="Ding S.J."/>
            <person name="Wang X.J."/>
            <person name="Zhu J.G."/>
            <person name="Ruan X.D."/>
            <person name="Zhao L."/>
            <person name="Wei J.T."/>
            <person name="Ye R.Z."/>
            <person name="Que T.C."/>
            <person name="Du C.H."/>
            <person name="Zhou Y.H."/>
            <person name="Cheng J.X."/>
            <person name="Dai P.F."/>
            <person name="Guo W.B."/>
            <person name="Han X.H."/>
            <person name="Huang E.J."/>
            <person name="Li L.F."/>
            <person name="Wei W."/>
            <person name="Gao Y.C."/>
            <person name="Liu J.Z."/>
            <person name="Shao H.Z."/>
            <person name="Wang X."/>
            <person name="Wang C.C."/>
            <person name="Yang T.C."/>
            <person name="Huo Q.B."/>
            <person name="Li W."/>
            <person name="Chen H.Y."/>
            <person name="Chen S.E."/>
            <person name="Zhou L.G."/>
            <person name="Ni X.B."/>
            <person name="Tian J.H."/>
            <person name="Sheng Y."/>
            <person name="Liu T."/>
            <person name="Pan Y.S."/>
            <person name="Xia L.Y."/>
            <person name="Li J."/>
            <person name="Zhao F."/>
            <person name="Cao W.C."/>
        </authorList>
    </citation>
    <scope>NUCLEOTIDE SEQUENCE</scope>
    <source>
        <strain evidence="4">Rsan-2018</strain>
    </source>
</reference>
<dbReference type="PANTHER" id="PTHR12616">
    <property type="entry name" value="VACUOLAR PROTEIN SORTING VPS41"/>
    <property type="match status" value="1"/>
</dbReference>
<dbReference type="Pfam" id="PF23556">
    <property type="entry name" value="TPR_Vps41"/>
    <property type="match status" value="1"/>
</dbReference>
<dbReference type="VEuPathDB" id="VectorBase:RSAN_055858"/>
<dbReference type="PANTHER" id="PTHR12616:SF1">
    <property type="entry name" value="VACUOLAR PROTEIN SORTING-ASSOCIATED PROTEIN 41 HOMOLOG"/>
    <property type="match status" value="1"/>
</dbReference>